<accession>A0A511DM57</accession>
<evidence type="ECO:0000256" key="6">
    <source>
        <dbReference type="SAM" id="MobiDB-lite"/>
    </source>
</evidence>
<dbReference type="OrthoDB" id="9814461at2"/>
<keyword evidence="4 7" id="KW-1133">Transmembrane helix</keyword>
<feature type="transmembrane region" description="Helical" evidence="7">
    <location>
        <begin position="110"/>
        <end position="130"/>
    </location>
</feature>
<feature type="transmembrane region" description="Helical" evidence="7">
    <location>
        <begin position="212"/>
        <end position="231"/>
    </location>
</feature>
<dbReference type="PANTHER" id="PTHR30482:SF10">
    <property type="entry name" value="HIGH-AFFINITY BRANCHED-CHAIN AMINO ACID TRANSPORT PROTEIN BRAE"/>
    <property type="match status" value="1"/>
</dbReference>
<feature type="transmembrane region" description="Helical" evidence="7">
    <location>
        <begin position="158"/>
        <end position="180"/>
    </location>
</feature>
<dbReference type="CDD" id="cd06581">
    <property type="entry name" value="TM_PBP1_LivM_like"/>
    <property type="match status" value="1"/>
</dbReference>
<comment type="caution">
    <text evidence="8">The sequence shown here is derived from an EMBL/GenBank/DDBJ whole genome shotgun (WGS) entry which is preliminary data.</text>
</comment>
<keyword evidence="9" id="KW-1185">Reference proteome</keyword>
<protein>
    <submittedName>
        <fullName evidence="8">Branched-chain amino acid ABC transporter permease</fullName>
    </submittedName>
</protein>
<feature type="transmembrane region" description="Helical" evidence="7">
    <location>
        <begin position="9"/>
        <end position="26"/>
    </location>
</feature>
<evidence type="ECO:0000256" key="4">
    <source>
        <dbReference type="ARBA" id="ARBA00022989"/>
    </source>
</evidence>
<organism evidence="8 9">
    <name type="scientific">Pseudonocardia sulfidoxydans NBRC 16205</name>
    <dbReference type="NCBI Taxonomy" id="1223511"/>
    <lineage>
        <taxon>Bacteria</taxon>
        <taxon>Bacillati</taxon>
        <taxon>Actinomycetota</taxon>
        <taxon>Actinomycetes</taxon>
        <taxon>Pseudonocardiales</taxon>
        <taxon>Pseudonocardiaceae</taxon>
        <taxon>Pseudonocardia</taxon>
    </lineage>
</organism>
<dbReference type="Pfam" id="PF02653">
    <property type="entry name" value="BPD_transp_2"/>
    <property type="match status" value="1"/>
</dbReference>
<gene>
    <name evidence="8" type="ORF">PSU4_42870</name>
</gene>
<evidence type="ECO:0000256" key="2">
    <source>
        <dbReference type="ARBA" id="ARBA00022475"/>
    </source>
</evidence>
<feature type="transmembrane region" description="Helical" evidence="7">
    <location>
        <begin position="58"/>
        <end position="77"/>
    </location>
</feature>
<feature type="transmembrane region" description="Helical" evidence="7">
    <location>
        <begin position="32"/>
        <end position="51"/>
    </location>
</feature>
<dbReference type="Proteomes" id="UP000321685">
    <property type="component" value="Unassembled WGS sequence"/>
</dbReference>
<feature type="transmembrane region" description="Helical" evidence="7">
    <location>
        <begin position="83"/>
        <end position="103"/>
    </location>
</feature>
<name>A0A511DM57_9PSEU</name>
<evidence type="ECO:0000313" key="8">
    <source>
        <dbReference type="EMBL" id="GEL25333.1"/>
    </source>
</evidence>
<feature type="region of interest" description="Disordered" evidence="6">
    <location>
        <begin position="317"/>
        <end position="338"/>
    </location>
</feature>
<keyword evidence="5 7" id="KW-0472">Membrane</keyword>
<dbReference type="AlphaFoldDB" id="A0A511DM57"/>
<keyword evidence="3 7" id="KW-0812">Transmembrane</keyword>
<evidence type="ECO:0000256" key="7">
    <source>
        <dbReference type="SAM" id="Phobius"/>
    </source>
</evidence>
<evidence type="ECO:0000256" key="3">
    <source>
        <dbReference type="ARBA" id="ARBA00022692"/>
    </source>
</evidence>
<evidence type="ECO:0000313" key="9">
    <source>
        <dbReference type="Proteomes" id="UP000321685"/>
    </source>
</evidence>
<dbReference type="InterPro" id="IPR001851">
    <property type="entry name" value="ABC_transp_permease"/>
</dbReference>
<evidence type="ECO:0000256" key="1">
    <source>
        <dbReference type="ARBA" id="ARBA00004651"/>
    </source>
</evidence>
<feature type="transmembrane region" description="Helical" evidence="7">
    <location>
        <begin position="246"/>
        <end position="273"/>
    </location>
</feature>
<dbReference type="EMBL" id="BJVJ01000051">
    <property type="protein sequence ID" value="GEL25333.1"/>
    <property type="molecule type" value="Genomic_DNA"/>
</dbReference>
<dbReference type="GO" id="GO:0005886">
    <property type="term" value="C:plasma membrane"/>
    <property type="evidence" value="ECO:0007669"/>
    <property type="project" value="UniProtKB-SubCell"/>
</dbReference>
<evidence type="ECO:0000256" key="5">
    <source>
        <dbReference type="ARBA" id="ARBA00023136"/>
    </source>
</evidence>
<dbReference type="GO" id="GO:0015658">
    <property type="term" value="F:branched-chain amino acid transmembrane transporter activity"/>
    <property type="evidence" value="ECO:0007669"/>
    <property type="project" value="InterPro"/>
</dbReference>
<comment type="subcellular location">
    <subcellularLocation>
        <location evidence="1">Cell membrane</location>
        <topology evidence="1">Multi-pass membrane protein</topology>
    </subcellularLocation>
</comment>
<feature type="transmembrane region" description="Helical" evidence="7">
    <location>
        <begin position="285"/>
        <end position="311"/>
    </location>
</feature>
<dbReference type="InterPro" id="IPR043428">
    <property type="entry name" value="LivM-like"/>
</dbReference>
<proteinExistence type="predicted"/>
<keyword evidence="2" id="KW-1003">Cell membrane</keyword>
<reference evidence="8 9" key="1">
    <citation type="submission" date="2019-07" db="EMBL/GenBank/DDBJ databases">
        <title>Whole genome shotgun sequence of Pseudonocardia sulfidoxydans NBRC 16205.</title>
        <authorList>
            <person name="Hosoyama A."/>
            <person name="Uohara A."/>
            <person name="Ohji S."/>
            <person name="Ichikawa N."/>
        </authorList>
    </citation>
    <scope>NUCLEOTIDE SEQUENCE [LARGE SCALE GENOMIC DNA]</scope>
    <source>
        <strain evidence="8 9">NBRC 16205</strain>
    </source>
</reference>
<dbReference type="PANTHER" id="PTHR30482">
    <property type="entry name" value="HIGH-AFFINITY BRANCHED-CHAIN AMINO ACID TRANSPORT SYSTEM PERMEASE"/>
    <property type="match status" value="1"/>
</dbReference>
<sequence>MSARRTRHGAGVLAVGVVLLVLAFVVPENRVLLLNAFLAYGALVVGLDLLVGDLRMMPAGHAAFFGAGGYATVLLYQKAGLPLPVAGVLAVLIVGLLAALIGLPAVGRSAGFSFAIITFAFGELLIQLIANVPGFFGGSSGLTIDWGVGSDMPFDFSVYRYFTLWLVVVLVVVMLVVVLVRNSHLGLRMKAVRADENGTRGLGFNPTTYKGIAFVLASMLAGLVGVLWAPMNGFISPDTLGVNQSILLLGMLIIGGVGRITGALVGVALLVTLPALFDMDPVLRTVLVGGLLAVVALLQPSGIVGGLATLWTRLRRPKNPPPADGPVDATLEPAGAGR</sequence>